<reference evidence="2" key="1">
    <citation type="submission" date="2020-07" db="EMBL/GenBank/DDBJ databases">
        <authorList>
            <person name="Lin J."/>
        </authorList>
    </citation>
    <scope>NUCLEOTIDE SEQUENCE</scope>
</reference>
<dbReference type="GO" id="GO:0003723">
    <property type="term" value="F:RNA binding"/>
    <property type="evidence" value="ECO:0007669"/>
    <property type="project" value="TreeGrafter"/>
</dbReference>
<dbReference type="SUPFAM" id="SSF55681">
    <property type="entry name" value="Class II aaRS and biotin synthetases"/>
    <property type="match status" value="1"/>
</dbReference>
<feature type="region of interest" description="Disordered" evidence="1">
    <location>
        <begin position="117"/>
        <end position="136"/>
    </location>
</feature>
<sequence length="269" mass="30535">MPTPSRRSHRPWELQGGCENTPWEDPCRAELFIKVRKKSTGLSSQGKEKALVASALPLAMAIRSISEISLGRAKLIVESIQDVGTFLFGRLRWLCSQLRSMIRSRKSREFFNDCQANGETAKGDKKSEKKKKKTLGKGTSAVMQLLRNRVMNGKEITSEHVTTLVNWAHDLSFCFDPKDKRLDTLIEKVKEIVESNEVRRLPKIPKGTRDFGKEQMAIRERAFSIITSVFKMHGAVGLDTPVFELRETLMGKYGEDSKLIYDLADQVKF</sequence>
<dbReference type="InterPro" id="IPR045864">
    <property type="entry name" value="aa-tRNA-synth_II/BPL/LPL"/>
</dbReference>
<dbReference type="GO" id="GO:0005829">
    <property type="term" value="C:cytosol"/>
    <property type="evidence" value="ECO:0007669"/>
    <property type="project" value="TreeGrafter"/>
</dbReference>
<dbReference type="PANTHER" id="PTHR11476">
    <property type="entry name" value="HISTIDYL-TRNA SYNTHETASE"/>
    <property type="match status" value="1"/>
</dbReference>
<dbReference type="AlphaFoldDB" id="A0A6V7P580"/>
<organism evidence="2">
    <name type="scientific">Ananas comosus var. bracteatus</name>
    <name type="common">red pineapple</name>
    <dbReference type="NCBI Taxonomy" id="296719"/>
    <lineage>
        <taxon>Eukaryota</taxon>
        <taxon>Viridiplantae</taxon>
        <taxon>Streptophyta</taxon>
        <taxon>Embryophyta</taxon>
        <taxon>Tracheophyta</taxon>
        <taxon>Spermatophyta</taxon>
        <taxon>Magnoliopsida</taxon>
        <taxon>Liliopsida</taxon>
        <taxon>Poales</taxon>
        <taxon>Bromeliaceae</taxon>
        <taxon>Bromelioideae</taxon>
        <taxon>Ananas</taxon>
    </lineage>
</organism>
<dbReference type="EMBL" id="LR862145">
    <property type="protein sequence ID" value="CAD1825960.1"/>
    <property type="molecule type" value="Genomic_DNA"/>
</dbReference>
<dbReference type="GO" id="GO:0006427">
    <property type="term" value="P:histidyl-tRNA aminoacylation"/>
    <property type="evidence" value="ECO:0007669"/>
    <property type="project" value="TreeGrafter"/>
</dbReference>
<evidence type="ECO:0000256" key="1">
    <source>
        <dbReference type="SAM" id="MobiDB-lite"/>
    </source>
</evidence>
<dbReference type="GO" id="GO:0005739">
    <property type="term" value="C:mitochondrion"/>
    <property type="evidence" value="ECO:0007669"/>
    <property type="project" value="TreeGrafter"/>
</dbReference>
<dbReference type="GO" id="GO:0004821">
    <property type="term" value="F:histidine-tRNA ligase activity"/>
    <property type="evidence" value="ECO:0007669"/>
    <property type="project" value="TreeGrafter"/>
</dbReference>
<dbReference type="Gene3D" id="3.30.930.10">
    <property type="entry name" value="Bira Bifunctional Protein, Domain 2"/>
    <property type="match status" value="1"/>
</dbReference>
<dbReference type="PANTHER" id="PTHR11476:SF7">
    <property type="entry name" value="HISTIDINE--TRNA LIGASE"/>
    <property type="match status" value="1"/>
</dbReference>
<proteinExistence type="predicted"/>
<accession>A0A6V7P580</accession>
<gene>
    <name evidence="2" type="ORF">CB5_LOCUS9171</name>
</gene>
<evidence type="ECO:0008006" key="3">
    <source>
        <dbReference type="Google" id="ProtNLM"/>
    </source>
</evidence>
<name>A0A6V7P580_ANACO</name>
<protein>
    <recommendedName>
        <fullName evidence="3">Histidine--tRNA ligase</fullName>
    </recommendedName>
</protein>
<dbReference type="GO" id="GO:0032543">
    <property type="term" value="P:mitochondrial translation"/>
    <property type="evidence" value="ECO:0007669"/>
    <property type="project" value="TreeGrafter"/>
</dbReference>
<evidence type="ECO:0000313" key="2">
    <source>
        <dbReference type="EMBL" id="CAD1825960.1"/>
    </source>
</evidence>